<evidence type="ECO:0000256" key="7">
    <source>
        <dbReference type="ARBA" id="ARBA00023054"/>
    </source>
</evidence>
<keyword evidence="6" id="KW-0805">Transcription regulation</keyword>
<evidence type="ECO:0000313" key="15">
    <source>
        <dbReference type="EMBL" id="KAJ1526181.1"/>
    </source>
</evidence>
<keyword evidence="16" id="KW-1185">Reference proteome</keyword>
<feature type="coiled-coil region" evidence="13">
    <location>
        <begin position="181"/>
        <end position="249"/>
    </location>
</feature>
<evidence type="ECO:0000256" key="9">
    <source>
        <dbReference type="ARBA" id="ARBA00023163"/>
    </source>
</evidence>
<accession>A0AAV7XKA3</accession>
<evidence type="ECO:0000259" key="14">
    <source>
        <dbReference type="PROSITE" id="PS50950"/>
    </source>
</evidence>
<dbReference type="PANTHER" id="PTHR46600">
    <property type="entry name" value="THAP DOMAIN-CONTAINING"/>
    <property type="match status" value="1"/>
</dbReference>
<comment type="subcellular location">
    <subcellularLocation>
        <location evidence="1">Nucleus</location>
        <location evidence="1">Nucleoplasm</location>
    </subcellularLocation>
</comment>
<dbReference type="SMART" id="SM00980">
    <property type="entry name" value="THAP"/>
    <property type="match status" value="1"/>
</dbReference>
<evidence type="ECO:0000256" key="11">
    <source>
        <dbReference type="ARBA" id="ARBA00023306"/>
    </source>
</evidence>
<evidence type="ECO:0000256" key="12">
    <source>
        <dbReference type="PROSITE-ProRule" id="PRU00309"/>
    </source>
</evidence>
<comment type="caution">
    <text evidence="15">The sequence shown here is derived from an EMBL/GenBank/DDBJ whole genome shotgun (WGS) entry which is preliminary data.</text>
</comment>
<proteinExistence type="inferred from homology"/>
<dbReference type="Pfam" id="PF05485">
    <property type="entry name" value="THAP"/>
    <property type="match status" value="1"/>
</dbReference>
<keyword evidence="11" id="KW-0131">Cell cycle</keyword>
<dbReference type="EMBL" id="JAPTSV010000007">
    <property type="protein sequence ID" value="KAJ1526181.1"/>
    <property type="molecule type" value="Genomic_DNA"/>
</dbReference>
<dbReference type="Proteomes" id="UP001075354">
    <property type="component" value="Chromosome 7"/>
</dbReference>
<dbReference type="GO" id="GO:0043565">
    <property type="term" value="F:sequence-specific DNA binding"/>
    <property type="evidence" value="ECO:0007669"/>
    <property type="project" value="InterPro"/>
</dbReference>
<reference evidence="15" key="1">
    <citation type="submission" date="2022-12" db="EMBL/GenBank/DDBJ databases">
        <title>Chromosome-level genome assembly of the bean flower thrips Megalurothrips usitatus.</title>
        <authorList>
            <person name="Ma L."/>
            <person name="Liu Q."/>
            <person name="Li H."/>
            <person name="Cai W."/>
        </authorList>
    </citation>
    <scope>NUCLEOTIDE SEQUENCE</scope>
    <source>
        <strain evidence="15">Cailab_2022a</strain>
    </source>
</reference>
<dbReference type="AlphaFoldDB" id="A0AAV7XKA3"/>
<keyword evidence="3" id="KW-0479">Metal-binding</keyword>
<feature type="coiled-coil region" evidence="13">
    <location>
        <begin position="94"/>
        <end position="124"/>
    </location>
</feature>
<evidence type="ECO:0000256" key="13">
    <source>
        <dbReference type="SAM" id="Coils"/>
    </source>
</evidence>
<dbReference type="GO" id="GO:0005654">
    <property type="term" value="C:nucleoplasm"/>
    <property type="evidence" value="ECO:0007669"/>
    <property type="project" value="UniProtKB-SubCell"/>
</dbReference>
<keyword evidence="8 12" id="KW-0238">DNA-binding</keyword>
<dbReference type="InterPro" id="IPR006612">
    <property type="entry name" value="THAP_Znf"/>
</dbReference>
<dbReference type="PANTHER" id="PTHR46600:SF1">
    <property type="entry name" value="THAP DOMAIN-CONTAINING PROTEIN 1"/>
    <property type="match status" value="1"/>
</dbReference>
<dbReference type="InterPro" id="IPR038441">
    <property type="entry name" value="THAP_Znf_sf"/>
</dbReference>
<keyword evidence="10" id="KW-0539">Nucleus</keyword>
<evidence type="ECO:0000256" key="3">
    <source>
        <dbReference type="ARBA" id="ARBA00022723"/>
    </source>
</evidence>
<keyword evidence="4 12" id="KW-0863">Zinc-finger</keyword>
<sequence length="402" mass="46267">MPRRCCICKISSSALTFNEIPSEATLRAKWLALIPDVDNLTGNPKVCERHFHPSDYDTSGKYKRLKRGVVPMVIPNEDIGSTALQEDKDRFFYLREIQEKNSELNQVKTKLQDVQETMKGITKEGGGLEKQVKSVQHQIGSLKEERQKNTSKITTLYSELRESKWTCHQRAMIIKTNEKTIRILEGKLRVAEAAAASARQKVVNKKDTEKLTKMKNKYTKERDENNKKIQSLKEKVERLLAERKELEQNCYYKNIEQMITNMDTDRKAAFILDQIRLYNMKVPRYADTTLQECIIWQDTDPRGYQFVRDSELLTLPAQHTMKKRLGPIDEDLVESDHSKATSNSKVFPNEVPAMNDHIYNKNPNTVHKVVLDLNLQKEVGEDNNCTDGPDMLFQGVGSTVTL</sequence>
<evidence type="ECO:0000256" key="2">
    <source>
        <dbReference type="ARBA" id="ARBA00006177"/>
    </source>
</evidence>
<name>A0AAV7XKA3_9NEOP</name>
<organism evidence="15 16">
    <name type="scientific">Megalurothrips usitatus</name>
    <name type="common">bean blossom thrips</name>
    <dbReference type="NCBI Taxonomy" id="439358"/>
    <lineage>
        <taxon>Eukaryota</taxon>
        <taxon>Metazoa</taxon>
        <taxon>Ecdysozoa</taxon>
        <taxon>Arthropoda</taxon>
        <taxon>Hexapoda</taxon>
        <taxon>Insecta</taxon>
        <taxon>Pterygota</taxon>
        <taxon>Neoptera</taxon>
        <taxon>Paraneoptera</taxon>
        <taxon>Thysanoptera</taxon>
        <taxon>Terebrantia</taxon>
        <taxon>Thripoidea</taxon>
        <taxon>Thripidae</taxon>
        <taxon>Megalurothrips</taxon>
    </lineage>
</organism>
<evidence type="ECO:0000256" key="4">
    <source>
        <dbReference type="ARBA" id="ARBA00022771"/>
    </source>
</evidence>
<keyword evidence="9" id="KW-0804">Transcription</keyword>
<comment type="similarity">
    <text evidence="2">Belongs to the THAP1 family.</text>
</comment>
<dbReference type="SUPFAM" id="SSF57716">
    <property type="entry name" value="Glucocorticoid receptor-like (DNA-binding domain)"/>
    <property type="match status" value="1"/>
</dbReference>
<keyword evidence="7 13" id="KW-0175">Coiled coil</keyword>
<dbReference type="InterPro" id="IPR026516">
    <property type="entry name" value="THAP1/10"/>
</dbReference>
<dbReference type="Gene3D" id="6.20.210.20">
    <property type="entry name" value="THAP domain"/>
    <property type="match status" value="1"/>
</dbReference>
<dbReference type="GO" id="GO:0008270">
    <property type="term" value="F:zinc ion binding"/>
    <property type="evidence" value="ECO:0007669"/>
    <property type="project" value="UniProtKB-KW"/>
</dbReference>
<evidence type="ECO:0000256" key="10">
    <source>
        <dbReference type="ARBA" id="ARBA00023242"/>
    </source>
</evidence>
<evidence type="ECO:0000256" key="6">
    <source>
        <dbReference type="ARBA" id="ARBA00023015"/>
    </source>
</evidence>
<evidence type="ECO:0000256" key="8">
    <source>
        <dbReference type="ARBA" id="ARBA00023125"/>
    </source>
</evidence>
<evidence type="ECO:0000256" key="5">
    <source>
        <dbReference type="ARBA" id="ARBA00022833"/>
    </source>
</evidence>
<dbReference type="PROSITE" id="PS50950">
    <property type="entry name" value="ZF_THAP"/>
    <property type="match status" value="1"/>
</dbReference>
<feature type="domain" description="THAP-type" evidence="14">
    <location>
        <begin position="1"/>
        <end position="74"/>
    </location>
</feature>
<keyword evidence="5" id="KW-0862">Zinc</keyword>
<evidence type="ECO:0000256" key="1">
    <source>
        <dbReference type="ARBA" id="ARBA00004642"/>
    </source>
</evidence>
<protein>
    <recommendedName>
        <fullName evidence="14">THAP-type domain-containing protein</fullName>
    </recommendedName>
</protein>
<gene>
    <name evidence="15" type="ORF">ONE63_009340</name>
</gene>
<evidence type="ECO:0000313" key="16">
    <source>
        <dbReference type="Proteomes" id="UP001075354"/>
    </source>
</evidence>